<evidence type="ECO:0000256" key="1">
    <source>
        <dbReference type="ARBA" id="ARBA00004651"/>
    </source>
</evidence>
<keyword evidence="9" id="KW-1185">Reference proteome</keyword>
<name>A0A380C893_9GAMM</name>
<feature type="transmembrane region" description="Helical" evidence="6">
    <location>
        <begin position="82"/>
        <end position="108"/>
    </location>
</feature>
<evidence type="ECO:0000256" key="4">
    <source>
        <dbReference type="ARBA" id="ARBA00022989"/>
    </source>
</evidence>
<dbReference type="AlphaFoldDB" id="A0A380C893"/>
<evidence type="ECO:0000256" key="5">
    <source>
        <dbReference type="ARBA" id="ARBA00023136"/>
    </source>
</evidence>
<dbReference type="Proteomes" id="UP000254069">
    <property type="component" value="Unassembled WGS sequence"/>
</dbReference>
<feature type="transmembrane region" description="Helical" evidence="6">
    <location>
        <begin position="281"/>
        <end position="299"/>
    </location>
</feature>
<feature type="domain" description="Major facilitator superfamily (MFS) profile" evidence="7">
    <location>
        <begin position="16"/>
        <end position="391"/>
    </location>
</feature>
<dbReference type="PANTHER" id="PTHR43124">
    <property type="entry name" value="PURINE EFFLUX PUMP PBUE"/>
    <property type="match status" value="1"/>
</dbReference>
<feature type="transmembrane region" description="Helical" evidence="6">
    <location>
        <begin position="171"/>
        <end position="189"/>
    </location>
</feature>
<evidence type="ECO:0000313" key="9">
    <source>
        <dbReference type="Proteomes" id="UP000254069"/>
    </source>
</evidence>
<protein>
    <submittedName>
        <fullName evidence="8">Multidrug resistance protein MdtL</fullName>
    </submittedName>
</protein>
<sequence>MLTSKFLLYQLIMRYYLICAFALVLLYPLGIDLYLVGLPEIARTLNADEAQLHNAFSCYLAGMALAMLLGGHLADRLGRKPVALCGALIFVLSSIWAATTLSITAFLFARAGQGIGAGAAYLVTFAILRDVLDDQRRAKVLSMINGITCIVPVLAPVLGHLVLLYFPWPALFVLMALLAAAALFLCLGLQESLPAKTAEELIAGESLLCVTFISRLLISCLAVTAILTFVNTSPMLLMEQLGLDSGGYASAMGGLALVSMVMAFISPWLIDSIGQQRMLQLSQLAFALAATVLLLAVSLAAELWLYLLGIGFVCAGFSVGFGVTMSQALAPFAQRSALASSILGICQISWSGAFIAKSAWFGLTASTMLILSLLIAALGSIILLYFTSRAPIKTNSQWKQDEQSLTSPRS</sequence>
<dbReference type="PANTHER" id="PTHR43124:SF3">
    <property type="entry name" value="CHLORAMPHENICOL EFFLUX PUMP RV0191"/>
    <property type="match status" value="1"/>
</dbReference>
<dbReference type="Gene3D" id="1.20.1720.10">
    <property type="entry name" value="Multidrug resistance protein D"/>
    <property type="match status" value="1"/>
</dbReference>
<feature type="transmembrane region" description="Helical" evidence="6">
    <location>
        <begin position="51"/>
        <end position="70"/>
    </location>
</feature>
<reference evidence="8 9" key="1">
    <citation type="submission" date="2018-06" db="EMBL/GenBank/DDBJ databases">
        <authorList>
            <consortium name="Pathogen Informatics"/>
            <person name="Doyle S."/>
        </authorList>
    </citation>
    <scope>NUCLEOTIDE SEQUENCE [LARGE SCALE GENOMIC DNA]</scope>
    <source>
        <strain evidence="8 9">NCTC10738</strain>
    </source>
</reference>
<dbReference type="Pfam" id="PF07690">
    <property type="entry name" value="MFS_1"/>
    <property type="match status" value="1"/>
</dbReference>
<feature type="transmembrane region" description="Helical" evidence="6">
    <location>
        <begin position="337"/>
        <end position="356"/>
    </location>
</feature>
<feature type="transmembrane region" description="Helical" evidence="6">
    <location>
        <begin position="305"/>
        <end position="325"/>
    </location>
</feature>
<feature type="transmembrane region" description="Helical" evidence="6">
    <location>
        <begin position="247"/>
        <end position="269"/>
    </location>
</feature>
<feature type="transmembrane region" description="Helical" evidence="6">
    <location>
        <begin position="144"/>
        <end position="165"/>
    </location>
</feature>
<dbReference type="EMBL" id="UGYO01000002">
    <property type="protein sequence ID" value="SUJ13826.1"/>
    <property type="molecule type" value="Genomic_DNA"/>
</dbReference>
<feature type="transmembrane region" description="Helical" evidence="6">
    <location>
        <begin position="114"/>
        <end position="132"/>
    </location>
</feature>
<keyword evidence="2" id="KW-1003">Cell membrane</keyword>
<evidence type="ECO:0000313" key="8">
    <source>
        <dbReference type="EMBL" id="SUJ13826.1"/>
    </source>
</evidence>
<accession>A0A380C893</accession>
<dbReference type="NCBIfam" id="NF007782">
    <property type="entry name" value="PRK10473.1"/>
    <property type="match status" value="1"/>
</dbReference>
<keyword evidence="3 6" id="KW-0812">Transmembrane</keyword>
<dbReference type="RefSeq" id="WP_243880310.1">
    <property type="nucleotide sequence ID" value="NZ_JADZHC010000040.1"/>
</dbReference>
<evidence type="ECO:0000256" key="2">
    <source>
        <dbReference type="ARBA" id="ARBA00022475"/>
    </source>
</evidence>
<evidence type="ECO:0000259" key="7">
    <source>
        <dbReference type="PROSITE" id="PS50850"/>
    </source>
</evidence>
<comment type="subcellular location">
    <subcellularLocation>
        <location evidence="1">Cell membrane</location>
        <topology evidence="1">Multi-pass membrane protein</topology>
    </subcellularLocation>
</comment>
<dbReference type="GO" id="GO:0005886">
    <property type="term" value="C:plasma membrane"/>
    <property type="evidence" value="ECO:0007669"/>
    <property type="project" value="UniProtKB-SubCell"/>
</dbReference>
<keyword evidence="5 6" id="KW-0472">Membrane</keyword>
<evidence type="ECO:0000256" key="6">
    <source>
        <dbReference type="SAM" id="Phobius"/>
    </source>
</evidence>
<feature type="transmembrane region" description="Helical" evidence="6">
    <location>
        <begin position="368"/>
        <end position="386"/>
    </location>
</feature>
<keyword evidence="4 6" id="KW-1133">Transmembrane helix</keyword>
<dbReference type="SUPFAM" id="SSF103473">
    <property type="entry name" value="MFS general substrate transporter"/>
    <property type="match status" value="1"/>
</dbReference>
<dbReference type="InterPro" id="IPR050189">
    <property type="entry name" value="MFS_Efflux_Transporters"/>
</dbReference>
<organism evidence="8 9">
    <name type="scientific">Shewanella algae</name>
    <dbReference type="NCBI Taxonomy" id="38313"/>
    <lineage>
        <taxon>Bacteria</taxon>
        <taxon>Pseudomonadati</taxon>
        <taxon>Pseudomonadota</taxon>
        <taxon>Gammaproteobacteria</taxon>
        <taxon>Alteromonadales</taxon>
        <taxon>Shewanellaceae</taxon>
        <taxon>Shewanella</taxon>
    </lineage>
</organism>
<feature type="transmembrane region" description="Helical" evidence="6">
    <location>
        <begin position="201"/>
        <end position="227"/>
    </location>
</feature>
<feature type="transmembrane region" description="Helical" evidence="6">
    <location>
        <begin position="12"/>
        <end position="31"/>
    </location>
</feature>
<proteinExistence type="predicted"/>
<evidence type="ECO:0000256" key="3">
    <source>
        <dbReference type="ARBA" id="ARBA00022692"/>
    </source>
</evidence>
<dbReference type="GO" id="GO:0022857">
    <property type="term" value="F:transmembrane transporter activity"/>
    <property type="evidence" value="ECO:0007669"/>
    <property type="project" value="InterPro"/>
</dbReference>
<gene>
    <name evidence="8" type="primary">mdtL_3</name>
    <name evidence="8" type="ORF">NCTC10738_04517</name>
</gene>
<dbReference type="InterPro" id="IPR020846">
    <property type="entry name" value="MFS_dom"/>
</dbReference>
<dbReference type="InterPro" id="IPR011701">
    <property type="entry name" value="MFS"/>
</dbReference>
<dbReference type="PROSITE" id="PS50850">
    <property type="entry name" value="MFS"/>
    <property type="match status" value="1"/>
</dbReference>
<dbReference type="InterPro" id="IPR036259">
    <property type="entry name" value="MFS_trans_sf"/>
</dbReference>